<organism evidence="2 3">
    <name type="scientific">Azospirillum thermophilum</name>
    <dbReference type="NCBI Taxonomy" id="2202148"/>
    <lineage>
        <taxon>Bacteria</taxon>
        <taxon>Pseudomonadati</taxon>
        <taxon>Pseudomonadota</taxon>
        <taxon>Alphaproteobacteria</taxon>
        <taxon>Rhodospirillales</taxon>
        <taxon>Azospirillaceae</taxon>
        <taxon>Azospirillum</taxon>
    </lineage>
</organism>
<gene>
    <name evidence="2" type="ORF">DEW08_27835</name>
</gene>
<protein>
    <submittedName>
        <fullName evidence="2">C4-dicarboxylate ABC transporter substrate-binding protein</fullName>
    </submittedName>
</protein>
<dbReference type="EMBL" id="CP029358">
    <property type="protein sequence ID" value="AWK89843.1"/>
    <property type="molecule type" value="Genomic_DNA"/>
</dbReference>
<dbReference type="PANTHER" id="PTHR33376">
    <property type="match status" value="1"/>
</dbReference>
<dbReference type="NCBIfam" id="NF037995">
    <property type="entry name" value="TRAP_S1"/>
    <property type="match status" value="1"/>
</dbReference>
<name>A0A2S2CZ92_9PROT</name>
<sequence>MDLEHEHATPARGRRGRIETARRVLAAAAAVLLAAGLAARPATAEETLRAVTAFAKPVAFTQSFLRFVDKVNTAGKGVVKITVMGGPEVIPPAQQAESIRRGVVDMQYGPGTYYLSDVPEVDAFVGSTVTPEEARRSGGLKIMQDVYRKKLGAHLLGHFDAGINFYIFTIKEPRRTPDGGVDLSGMRLRSQPIYRELFTALNALSVSIPAPDVYTGLERGIVEGVGWPLVGVTDLSWDRYLKYRIEPGFFQGDLVAIVNQKKWDSLSPQAREILEKAATEHEAESRTAMAELGAATDRKIQAAGLKVVTLEGTAGEAFRRQAFETAWSRLKASNSPDYDALRKAYYAK</sequence>
<dbReference type="AlphaFoldDB" id="A0A2S2CZ92"/>
<evidence type="ECO:0000256" key="1">
    <source>
        <dbReference type="ARBA" id="ARBA00022729"/>
    </source>
</evidence>
<dbReference type="Proteomes" id="UP000245629">
    <property type="component" value="Plasmid unnamed3"/>
</dbReference>
<dbReference type="GO" id="GO:0055085">
    <property type="term" value="P:transmembrane transport"/>
    <property type="evidence" value="ECO:0007669"/>
    <property type="project" value="InterPro"/>
</dbReference>
<reference evidence="3" key="1">
    <citation type="submission" date="2018-05" db="EMBL/GenBank/DDBJ databases">
        <title>Azospirillum thermophila sp. nov., a novel isolated from hot spring.</title>
        <authorList>
            <person name="Zhao Z."/>
        </authorList>
    </citation>
    <scope>NUCLEOTIDE SEQUENCE [LARGE SCALE GENOMIC DNA]</scope>
    <source>
        <strain evidence="3">CFH 70021</strain>
        <plasmid evidence="3">unnamed3</plasmid>
    </source>
</reference>
<proteinExistence type="predicted"/>
<dbReference type="RefSeq" id="WP_109333545.1">
    <property type="nucleotide sequence ID" value="NZ_CP029358.1"/>
</dbReference>
<keyword evidence="3" id="KW-1185">Reference proteome</keyword>
<dbReference type="PANTHER" id="PTHR33376:SF5">
    <property type="entry name" value="EXTRACYTOPLASMIC SOLUTE RECEPTOR PROTEIN"/>
    <property type="match status" value="1"/>
</dbReference>
<dbReference type="InterPro" id="IPR038404">
    <property type="entry name" value="TRAP_DctP_sf"/>
</dbReference>
<dbReference type="InterPro" id="IPR018389">
    <property type="entry name" value="DctP_fam"/>
</dbReference>
<evidence type="ECO:0000313" key="3">
    <source>
        <dbReference type="Proteomes" id="UP000245629"/>
    </source>
</evidence>
<keyword evidence="1" id="KW-0732">Signal</keyword>
<geneLocation type="plasmid" evidence="2 3">
    <name>unnamed3</name>
</geneLocation>
<dbReference type="OrthoDB" id="6139617at2"/>
<evidence type="ECO:0000313" key="2">
    <source>
        <dbReference type="EMBL" id="AWK89843.1"/>
    </source>
</evidence>
<dbReference type="Pfam" id="PF03480">
    <property type="entry name" value="DctP"/>
    <property type="match status" value="1"/>
</dbReference>
<accession>A0A2S2CZ92</accession>
<keyword evidence="2" id="KW-0614">Plasmid</keyword>
<dbReference type="Gene3D" id="3.40.190.170">
    <property type="entry name" value="Bacterial extracellular solute-binding protein, family 7"/>
    <property type="match status" value="1"/>
</dbReference>
<dbReference type="KEGG" id="azz:DEW08_27835"/>